<dbReference type="Pfam" id="PF16871">
    <property type="entry name" value="DUF5077"/>
    <property type="match status" value="1"/>
</dbReference>
<evidence type="ECO:0000313" key="2">
    <source>
        <dbReference type="EMBL" id="MEN7547741.1"/>
    </source>
</evidence>
<dbReference type="Pfam" id="PF00754">
    <property type="entry name" value="F5_F8_type_C"/>
    <property type="match status" value="1"/>
</dbReference>
<keyword evidence="3" id="KW-1185">Reference proteome</keyword>
<dbReference type="PROSITE" id="PS50022">
    <property type="entry name" value="FA58C_3"/>
    <property type="match status" value="1"/>
</dbReference>
<dbReference type="Proteomes" id="UP001403385">
    <property type="component" value="Unassembled WGS sequence"/>
</dbReference>
<evidence type="ECO:0000313" key="3">
    <source>
        <dbReference type="Proteomes" id="UP001403385"/>
    </source>
</evidence>
<dbReference type="AlphaFoldDB" id="A0AAW9S3S9"/>
<evidence type="ECO:0000259" key="1">
    <source>
        <dbReference type="PROSITE" id="PS50022"/>
    </source>
</evidence>
<dbReference type="SUPFAM" id="SSF49785">
    <property type="entry name" value="Galactose-binding domain-like"/>
    <property type="match status" value="1"/>
</dbReference>
<protein>
    <submittedName>
        <fullName evidence="2">DUF3472 domain-containing protein</fullName>
    </submittedName>
</protein>
<dbReference type="InterPro" id="IPR000421">
    <property type="entry name" value="FA58C"/>
</dbReference>
<dbReference type="InterPro" id="IPR031712">
    <property type="entry name" value="DUF5077"/>
</dbReference>
<organism evidence="2 3">
    <name type="scientific">Rapidithrix thailandica</name>
    <dbReference type="NCBI Taxonomy" id="413964"/>
    <lineage>
        <taxon>Bacteria</taxon>
        <taxon>Pseudomonadati</taxon>
        <taxon>Bacteroidota</taxon>
        <taxon>Cytophagia</taxon>
        <taxon>Cytophagales</taxon>
        <taxon>Flammeovirgaceae</taxon>
        <taxon>Rapidithrix</taxon>
    </lineage>
</organism>
<dbReference type="InterPro" id="IPR021862">
    <property type="entry name" value="DUF3472"/>
</dbReference>
<name>A0AAW9S3S9_9BACT</name>
<comment type="caution">
    <text evidence="2">The sequence shown here is derived from an EMBL/GenBank/DDBJ whole genome shotgun (WGS) entry which is preliminary data.</text>
</comment>
<sequence length="575" mass="65367">MENRKTPLDNHISIPANKSYIEPWEEQSPAMKYNPDADRDVVRDWSSLEHQLVWYLELAPGEYLTGITLQVEEGQQSSFQFTVSSPSQSEYDETFETLAVGVGTFQEVQLGTFQVKEKGFYRLELNPVSKTGAKIAKVKSINFQTNGEVRFAKWLSSPSVHLRYQPEDQVAREYDWLYGEINVPEGYDPLYTFYMCIGFYRGYFGIQVNSSIERRVLFSVWDSSEEHNDRDNVQKENLVSLVDKGHQVNAGSFGNEGTGGQSYWKYPWNTGVPVKFIMNVRKLKNKSALLSAWFKDVETEGWKYMATWRAPKEDRYFNGFYSFLENFGNRNGQKVRKAYYYNMWGKEVGGNWVNFNLASMTHTDGVPEGRSDYAGGLRPGSSAQFFMSSGGYTPAQEHKTSISERQMTAPTVDLNVLKGRVNKALKNEITPLDKSMWKVLDFSSEETSGEGAENGRAADAIDGHPATFWHSQWSGSQPGYPHFIRLDLGEQVESKGMIIQNRSKSNGRPESIHLSVSKDCTAWSEIGDFEIPVNGGNIDFPETKTFRYMKLTVNSGHHDGTEKNFFVHIAEIGLY</sequence>
<dbReference type="Pfam" id="PF11958">
    <property type="entry name" value="DUF3472"/>
    <property type="match status" value="1"/>
</dbReference>
<reference evidence="2 3" key="1">
    <citation type="submission" date="2024-04" db="EMBL/GenBank/DDBJ databases">
        <title>Novel genus in family Flammeovirgaceae.</title>
        <authorList>
            <person name="Nguyen T.H."/>
            <person name="Vuong T.Q."/>
            <person name="Le H."/>
            <person name="Kim S.-G."/>
        </authorList>
    </citation>
    <scope>NUCLEOTIDE SEQUENCE [LARGE SCALE GENOMIC DNA]</scope>
    <source>
        <strain evidence="2 3">JCM 23209</strain>
    </source>
</reference>
<dbReference type="InterPro" id="IPR008979">
    <property type="entry name" value="Galactose-bd-like_sf"/>
</dbReference>
<proteinExistence type="predicted"/>
<gene>
    <name evidence="2" type="ORF">AAG747_07470</name>
</gene>
<dbReference type="EMBL" id="JBDKWZ010000003">
    <property type="protein sequence ID" value="MEN7547741.1"/>
    <property type="molecule type" value="Genomic_DNA"/>
</dbReference>
<accession>A0AAW9S3S9</accession>
<dbReference type="RefSeq" id="WP_346820526.1">
    <property type="nucleotide sequence ID" value="NZ_JBDKWZ010000003.1"/>
</dbReference>
<dbReference type="Gene3D" id="2.60.120.260">
    <property type="entry name" value="Galactose-binding domain-like"/>
    <property type="match status" value="1"/>
</dbReference>
<feature type="domain" description="F5/8 type C" evidence="1">
    <location>
        <begin position="424"/>
        <end position="539"/>
    </location>
</feature>